<sequence>MSNPHPGQGHRQRLRDKFLAHGLSKFTDEEVLELLLTLATPRRDCKQQARQLLKLKGNLQGVLDSPVEDLASVKGIGPKNVLGLKLVPQVARRYLEDGILNQPSLSDPAQVLDYLRFTMRSLQREVFRVIYLDKRQRVKAVEDMAEGTLDQAVVYPRELVARALATGAGAVICAHNHPSGDPTPSQADKDLTRRLFYACRGVEIDLLDHLVVAGDRIYSFADQGHIRALFREHRTLNL</sequence>
<accession>A0A0D2JAE0</accession>
<dbReference type="FunCoup" id="A0A0D2JAE0">
    <property type="interactions" value="215"/>
</dbReference>
<dbReference type="Gene3D" id="3.40.140.10">
    <property type="entry name" value="Cytidine Deaminase, domain 2"/>
    <property type="match status" value="1"/>
</dbReference>
<evidence type="ECO:0000313" key="9">
    <source>
        <dbReference type="Proteomes" id="UP000032233"/>
    </source>
</evidence>
<protein>
    <submittedName>
        <fullName evidence="8">DNA repair protein RadC</fullName>
    </submittedName>
</protein>
<evidence type="ECO:0000259" key="7">
    <source>
        <dbReference type="PROSITE" id="PS50249"/>
    </source>
</evidence>
<dbReference type="SUPFAM" id="SSF47781">
    <property type="entry name" value="RuvA domain 2-like"/>
    <property type="match status" value="1"/>
</dbReference>
<reference evidence="8 9" key="1">
    <citation type="submission" date="2013-11" db="EMBL/GenBank/DDBJ databases">
        <title>Metagenomic analysis of a methanogenic consortium involved in long chain n-alkane degradation.</title>
        <authorList>
            <person name="Davidova I.A."/>
            <person name="Callaghan A.V."/>
            <person name="Wawrik B."/>
            <person name="Pruitt S."/>
            <person name="Marks C."/>
            <person name="Duncan K.E."/>
            <person name="Suflita J.M."/>
        </authorList>
    </citation>
    <scope>NUCLEOTIDE SEQUENCE [LARGE SCALE GENOMIC DNA]</scope>
    <source>
        <strain evidence="8 9">SPR</strain>
    </source>
</reference>
<organism evidence="8 9">
    <name type="scientific">Dethiosulfatarculus sandiegensis</name>
    <dbReference type="NCBI Taxonomy" id="1429043"/>
    <lineage>
        <taxon>Bacteria</taxon>
        <taxon>Pseudomonadati</taxon>
        <taxon>Thermodesulfobacteriota</taxon>
        <taxon>Desulfarculia</taxon>
        <taxon>Desulfarculales</taxon>
        <taxon>Desulfarculaceae</taxon>
        <taxon>Dethiosulfatarculus</taxon>
    </lineage>
</organism>
<dbReference type="GO" id="GO:0046872">
    <property type="term" value="F:metal ion binding"/>
    <property type="evidence" value="ECO:0007669"/>
    <property type="project" value="UniProtKB-KW"/>
</dbReference>
<keyword evidence="4" id="KW-0862">Zinc</keyword>
<dbReference type="GO" id="GO:0008237">
    <property type="term" value="F:metallopeptidase activity"/>
    <property type="evidence" value="ECO:0007669"/>
    <property type="project" value="UniProtKB-KW"/>
</dbReference>
<dbReference type="InterPro" id="IPR020891">
    <property type="entry name" value="UPF0758_CS"/>
</dbReference>
<evidence type="ECO:0000313" key="8">
    <source>
        <dbReference type="EMBL" id="KIX12696.1"/>
    </source>
</evidence>
<dbReference type="InterPro" id="IPR046778">
    <property type="entry name" value="UPF0758_N"/>
</dbReference>
<keyword evidence="3" id="KW-0378">Hydrolase</keyword>
<dbReference type="NCBIfam" id="TIGR00608">
    <property type="entry name" value="radc"/>
    <property type="match status" value="1"/>
</dbReference>
<dbReference type="RefSeq" id="WP_044350264.1">
    <property type="nucleotide sequence ID" value="NZ_AZAC01000024.1"/>
</dbReference>
<dbReference type="InterPro" id="IPR001405">
    <property type="entry name" value="UPF0758"/>
</dbReference>
<comment type="caution">
    <text evidence="8">The sequence shown here is derived from an EMBL/GenBank/DDBJ whole genome shotgun (WGS) entry which is preliminary data.</text>
</comment>
<dbReference type="NCBIfam" id="NF000642">
    <property type="entry name" value="PRK00024.1"/>
    <property type="match status" value="1"/>
</dbReference>
<evidence type="ECO:0000256" key="6">
    <source>
        <dbReference type="RuleBase" id="RU003797"/>
    </source>
</evidence>
<proteinExistence type="inferred from homology"/>
<dbReference type="CDD" id="cd08071">
    <property type="entry name" value="MPN_DUF2466"/>
    <property type="match status" value="1"/>
</dbReference>
<dbReference type="PROSITE" id="PS50249">
    <property type="entry name" value="MPN"/>
    <property type="match status" value="1"/>
</dbReference>
<dbReference type="Pfam" id="PF20582">
    <property type="entry name" value="UPF0758_N"/>
    <property type="match status" value="1"/>
</dbReference>
<dbReference type="Proteomes" id="UP000032233">
    <property type="component" value="Unassembled WGS sequence"/>
</dbReference>
<dbReference type="PANTHER" id="PTHR30471:SF3">
    <property type="entry name" value="UPF0758 PROTEIN YEES-RELATED"/>
    <property type="match status" value="1"/>
</dbReference>
<evidence type="ECO:0000256" key="3">
    <source>
        <dbReference type="ARBA" id="ARBA00022801"/>
    </source>
</evidence>
<name>A0A0D2JAE0_9BACT</name>
<evidence type="ECO:0000256" key="2">
    <source>
        <dbReference type="ARBA" id="ARBA00022723"/>
    </source>
</evidence>
<comment type="similarity">
    <text evidence="6">Belongs to the UPF0758 family.</text>
</comment>
<keyword evidence="1" id="KW-0645">Protease</keyword>
<keyword evidence="2" id="KW-0479">Metal-binding</keyword>
<dbReference type="PROSITE" id="PS01302">
    <property type="entry name" value="UPF0758"/>
    <property type="match status" value="1"/>
</dbReference>
<gene>
    <name evidence="8" type="ORF">X474_17660</name>
</gene>
<dbReference type="Pfam" id="PF04002">
    <property type="entry name" value="RadC"/>
    <property type="match status" value="1"/>
</dbReference>
<keyword evidence="9" id="KW-1185">Reference proteome</keyword>
<dbReference type="PATRIC" id="fig|1429043.3.peg.3736"/>
<keyword evidence="5" id="KW-0482">Metalloprotease</keyword>
<dbReference type="GO" id="GO:0006508">
    <property type="term" value="P:proteolysis"/>
    <property type="evidence" value="ECO:0007669"/>
    <property type="project" value="UniProtKB-KW"/>
</dbReference>
<dbReference type="EMBL" id="AZAC01000024">
    <property type="protein sequence ID" value="KIX12696.1"/>
    <property type="molecule type" value="Genomic_DNA"/>
</dbReference>
<dbReference type="InterPro" id="IPR037518">
    <property type="entry name" value="MPN"/>
</dbReference>
<evidence type="ECO:0000256" key="4">
    <source>
        <dbReference type="ARBA" id="ARBA00022833"/>
    </source>
</evidence>
<dbReference type="PANTHER" id="PTHR30471">
    <property type="entry name" value="DNA REPAIR PROTEIN RADC"/>
    <property type="match status" value="1"/>
</dbReference>
<dbReference type="AlphaFoldDB" id="A0A0D2JAE0"/>
<dbReference type="InterPro" id="IPR010994">
    <property type="entry name" value="RuvA_2-like"/>
</dbReference>
<dbReference type="InParanoid" id="A0A0D2JAE0"/>
<dbReference type="InterPro" id="IPR025657">
    <property type="entry name" value="RadC_JAB"/>
</dbReference>
<dbReference type="STRING" id="1429043.X474_17660"/>
<feature type="domain" description="MPN" evidence="7">
    <location>
        <begin position="104"/>
        <end position="226"/>
    </location>
</feature>
<evidence type="ECO:0000256" key="5">
    <source>
        <dbReference type="ARBA" id="ARBA00023049"/>
    </source>
</evidence>
<evidence type="ECO:0000256" key="1">
    <source>
        <dbReference type="ARBA" id="ARBA00022670"/>
    </source>
</evidence>